<dbReference type="SMART" id="SM00173">
    <property type="entry name" value="RAS"/>
    <property type="match status" value="1"/>
</dbReference>
<dbReference type="GO" id="GO:0005525">
    <property type="term" value="F:GTP binding"/>
    <property type="evidence" value="ECO:0007669"/>
    <property type="project" value="InterPro"/>
</dbReference>
<evidence type="ECO:0000256" key="2">
    <source>
        <dbReference type="ARBA" id="ARBA00022553"/>
    </source>
</evidence>
<feature type="compositionally biased region" description="Polar residues" evidence="3">
    <location>
        <begin position="96"/>
        <end position="108"/>
    </location>
</feature>
<dbReference type="AlphaFoldDB" id="K1RC12"/>
<dbReference type="SUPFAM" id="SSF52540">
    <property type="entry name" value="P-loop containing nucleoside triphosphate hydrolases"/>
    <property type="match status" value="1"/>
</dbReference>
<dbReference type="HOGENOM" id="CLU_041217_3_3_1"/>
<evidence type="ECO:0000313" key="4">
    <source>
        <dbReference type="EMBL" id="EKC31611.1"/>
    </source>
</evidence>
<gene>
    <name evidence="4" type="ORF">CGI_10009856</name>
</gene>
<feature type="compositionally biased region" description="Basic and acidic residues" evidence="3">
    <location>
        <begin position="82"/>
        <end position="94"/>
    </location>
</feature>
<comment type="similarity">
    <text evidence="1">Belongs to the small GTPase superfamily. RGK family.</text>
</comment>
<sequence>MTIHGSARGHGQPRGTSISSYSSTGSGMEQTTPLLLEPTDFSGGSHSRSSSVREHRGTRGLESSKGLLPPTPGVIRGGSFREPGELRQKVEKYKNRVNSPQLRDSQPPGSSPDLLSVSYEDVSRGKPDANLRRVRSFKTTSKGVVNRGDSFRKKGARCGGLGKESPPRGLTPNVSPHLSATPRLAPAPVMDGDQNSSYYKIVALGAPGVGKTAITQHLTSASVSSRRITSSDQSEHEKTISVLLNGVESTVEVLDGIDIQGDLEDIRADAFLVIFSIAHRDTFDTAVQLLQELRMDLGTDRTTILVGNKSDLVRKRKVTTEEALEVANQYEAKYTETSAALNHNVDELLVGTIDHIRYKLNPSLPEPILKLDTRKSHAMRVPSFKGPIDFFRRLFSRGNKKSPKLLKP</sequence>
<dbReference type="GO" id="GO:0003924">
    <property type="term" value="F:GTPase activity"/>
    <property type="evidence" value="ECO:0007669"/>
    <property type="project" value="InterPro"/>
</dbReference>
<dbReference type="GO" id="GO:0005886">
    <property type="term" value="C:plasma membrane"/>
    <property type="evidence" value="ECO:0007669"/>
    <property type="project" value="TreeGrafter"/>
</dbReference>
<dbReference type="GO" id="GO:0005246">
    <property type="term" value="F:calcium channel regulator activity"/>
    <property type="evidence" value="ECO:0007669"/>
    <property type="project" value="TreeGrafter"/>
</dbReference>
<dbReference type="PRINTS" id="PR00449">
    <property type="entry name" value="RASTRNSFRMNG"/>
</dbReference>
<dbReference type="Gene3D" id="3.40.50.300">
    <property type="entry name" value="P-loop containing nucleotide triphosphate hydrolases"/>
    <property type="match status" value="1"/>
</dbReference>
<dbReference type="PANTHER" id="PTHR45775">
    <property type="entry name" value="RAD, GEM/KIR FAMILY MEMBER 2, ISOFORM C"/>
    <property type="match status" value="1"/>
</dbReference>
<dbReference type="SMART" id="SM00174">
    <property type="entry name" value="RHO"/>
    <property type="match status" value="1"/>
</dbReference>
<proteinExistence type="inferred from homology"/>
<evidence type="ECO:0000256" key="3">
    <source>
        <dbReference type="SAM" id="MobiDB-lite"/>
    </source>
</evidence>
<feature type="compositionally biased region" description="Low complexity" evidence="3">
    <location>
        <begin position="15"/>
        <end position="27"/>
    </location>
</feature>
<protein>
    <submittedName>
        <fullName evidence="4">GTP-binding protein RAD</fullName>
    </submittedName>
</protein>
<dbReference type="InParanoid" id="K1RC12"/>
<dbReference type="Pfam" id="PF00071">
    <property type="entry name" value="Ras"/>
    <property type="match status" value="1"/>
</dbReference>
<dbReference type="PROSITE" id="PS51421">
    <property type="entry name" value="RAS"/>
    <property type="match status" value="1"/>
</dbReference>
<dbReference type="PANTHER" id="PTHR45775:SF6">
    <property type="entry name" value="RAD, GEM_KIR FAMILY MEMBER 2, ISOFORM C"/>
    <property type="match status" value="1"/>
</dbReference>
<name>K1RC12_MAGGI</name>
<accession>K1RC12</accession>
<feature type="region of interest" description="Disordered" evidence="3">
    <location>
        <begin position="1"/>
        <end position="127"/>
    </location>
</feature>
<reference evidence="4" key="1">
    <citation type="journal article" date="2012" name="Nature">
        <title>The oyster genome reveals stress adaptation and complexity of shell formation.</title>
        <authorList>
            <person name="Zhang G."/>
            <person name="Fang X."/>
            <person name="Guo X."/>
            <person name="Li L."/>
            <person name="Luo R."/>
            <person name="Xu F."/>
            <person name="Yang P."/>
            <person name="Zhang L."/>
            <person name="Wang X."/>
            <person name="Qi H."/>
            <person name="Xiong Z."/>
            <person name="Que H."/>
            <person name="Xie Y."/>
            <person name="Holland P.W."/>
            <person name="Paps J."/>
            <person name="Zhu Y."/>
            <person name="Wu F."/>
            <person name="Chen Y."/>
            <person name="Wang J."/>
            <person name="Peng C."/>
            <person name="Meng J."/>
            <person name="Yang L."/>
            <person name="Liu J."/>
            <person name="Wen B."/>
            <person name="Zhang N."/>
            <person name="Huang Z."/>
            <person name="Zhu Q."/>
            <person name="Feng Y."/>
            <person name="Mount A."/>
            <person name="Hedgecock D."/>
            <person name="Xu Z."/>
            <person name="Liu Y."/>
            <person name="Domazet-Loso T."/>
            <person name="Du Y."/>
            <person name="Sun X."/>
            <person name="Zhang S."/>
            <person name="Liu B."/>
            <person name="Cheng P."/>
            <person name="Jiang X."/>
            <person name="Li J."/>
            <person name="Fan D."/>
            <person name="Wang W."/>
            <person name="Fu W."/>
            <person name="Wang T."/>
            <person name="Wang B."/>
            <person name="Zhang J."/>
            <person name="Peng Z."/>
            <person name="Li Y."/>
            <person name="Li N."/>
            <person name="Wang J."/>
            <person name="Chen M."/>
            <person name="He Y."/>
            <person name="Tan F."/>
            <person name="Song X."/>
            <person name="Zheng Q."/>
            <person name="Huang R."/>
            <person name="Yang H."/>
            <person name="Du X."/>
            <person name="Chen L."/>
            <person name="Yang M."/>
            <person name="Gaffney P.M."/>
            <person name="Wang S."/>
            <person name="Luo L."/>
            <person name="She Z."/>
            <person name="Ming Y."/>
            <person name="Huang W."/>
            <person name="Zhang S."/>
            <person name="Huang B."/>
            <person name="Zhang Y."/>
            <person name="Qu T."/>
            <person name="Ni P."/>
            <person name="Miao G."/>
            <person name="Wang J."/>
            <person name="Wang Q."/>
            <person name="Steinberg C.E."/>
            <person name="Wang H."/>
            <person name="Li N."/>
            <person name="Qian L."/>
            <person name="Zhang G."/>
            <person name="Li Y."/>
            <person name="Yang H."/>
            <person name="Liu X."/>
            <person name="Wang J."/>
            <person name="Yin Y."/>
            <person name="Wang J."/>
        </authorList>
    </citation>
    <scope>NUCLEOTIDE SEQUENCE [LARGE SCALE GENOMIC DNA]</scope>
    <source>
        <strain evidence="4">05x7-T-G4-1.051#20</strain>
    </source>
</reference>
<dbReference type="EMBL" id="JH817697">
    <property type="protein sequence ID" value="EKC31611.1"/>
    <property type="molecule type" value="Genomic_DNA"/>
</dbReference>
<keyword evidence="2" id="KW-0597">Phosphoprotein</keyword>
<dbReference type="InterPro" id="IPR001806">
    <property type="entry name" value="Small_GTPase"/>
</dbReference>
<dbReference type="PROSITE" id="PS51419">
    <property type="entry name" value="RAB"/>
    <property type="match status" value="1"/>
</dbReference>
<organism evidence="4">
    <name type="scientific">Magallana gigas</name>
    <name type="common">Pacific oyster</name>
    <name type="synonym">Crassostrea gigas</name>
    <dbReference type="NCBI Taxonomy" id="29159"/>
    <lineage>
        <taxon>Eukaryota</taxon>
        <taxon>Metazoa</taxon>
        <taxon>Spiralia</taxon>
        <taxon>Lophotrochozoa</taxon>
        <taxon>Mollusca</taxon>
        <taxon>Bivalvia</taxon>
        <taxon>Autobranchia</taxon>
        <taxon>Pteriomorphia</taxon>
        <taxon>Ostreida</taxon>
        <taxon>Ostreoidea</taxon>
        <taxon>Ostreidae</taxon>
        <taxon>Magallana</taxon>
    </lineage>
</organism>
<feature type="region of interest" description="Disordered" evidence="3">
    <location>
        <begin position="145"/>
        <end position="185"/>
    </location>
</feature>
<dbReference type="SMART" id="SM00175">
    <property type="entry name" value="RAB"/>
    <property type="match status" value="1"/>
</dbReference>
<evidence type="ECO:0000256" key="1">
    <source>
        <dbReference type="ARBA" id="ARBA00008846"/>
    </source>
</evidence>
<dbReference type="InterPro" id="IPR051641">
    <property type="entry name" value="RGK_GTP-binding_reg"/>
</dbReference>
<dbReference type="InterPro" id="IPR027417">
    <property type="entry name" value="P-loop_NTPase"/>
</dbReference>
<dbReference type="FunCoup" id="K1RC12">
    <property type="interactions" value="52"/>
</dbReference>